<dbReference type="EMBL" id="CP073078">
    <property type="protein sequence ID" value="QUD88944.1"/>
    <property type="molecule type" value="Genomic_DNA"/>
</dbReference>
<dbReference type="RefSeq" id="WP_211938994.1">
    <property type="nucleotide sequence ID" value="NZ_CP073078.1"/>
</dbReference>
<gene>
    <name evidence="2" type="ORF">KCG34_03380</name>
</gene>
<dbReference type="InterPro" id="IPR010775">
    <property type="entry name" value="DUF1365"/>
</dbReference>
<proteinExistence type="predicted"/>
<keyword evidence="3" id="KW-1185">Reference proteome</keyword>
<sequence>MSEPVTLYVGRTTHHRFAPRPHRFSYRLFQLLIDVDAQRFDGLTLLRRGPFGLFSYSDKDHGPRDGSPLRPWVEARLAEAGIAAQALTIRLLCFPRIVGFVFNPLSIFFVHGEDERLEAVIYEVNNTFGQTHAYVVPAEGCAVERHEADKALYVSPFYRVEGGYHFRLEPPGERLDLTIVKHGAAGPDFNARLLLERRLLSDAALLNLFFLMPLMTLGVVAAIHWEALRLLIKGAPFGPRAPGPKAGASRGRLTKRLEARRA</sequence>
<protein>
    <submittedName>
        <fullName evidence="2">DUF1365 domain-containing protein</fullName>
    </submittedName>
</protein>
<keyword evidence="1" id="KW-1133">Transmembrane helix</keyword>
<evidence type="ECO:0000256" key="1">
    <source>
        <dbReference type="SAM" id="Phobius"/>
    </source>
</evidence>
<feature type="transmembrane region" description="Helical" evidence="1">
    <location>
        <begin position="204"/>
        <end position="225"/>
    </location>
</feature>
<organism evidence="2 3">
    <name type="scientific">Phenylobacterium montanum</name>
    <dbReference type="NCBI Taxonomy" id="2823693"/>
    <lineage>
        <taxon>Bacteria</taxon>
        <taxon>Pseudomonadati</taxon>
        <taxon>Pseudomonadota</taxon>
        <taxon>Alphaproteobacteria</taxon>
        <taxon>Caulobacterales</taxon>
        <taxon>Caulobacteraceae</taxon>
        <taxon>Phenylobacterium</taxon>
    </lineage>
</organism>
<reference evidence="2" key="1">
    <citation type="submission" date="2021-04" db="EMBL/GenBank/DDBJ databases">
        <title>The complete genome sequence of Caulobacter sp. S6.</title>
        <authorList>
            <person name="Tang Y."/>
            <person name="Ouyang W."/>
            <person name="Liu Q."/>
            <person name="Huang B."/>
            <person name="Guo Z."/>
            <person name="Lei P."/>
        </authorList>
    </citation>
    <scope>NUCLEOTIDE SEQUENCE</scope>
    <source>
        <strain evidence="2">S6</strain>
    </source>
</reference>
<keyword evidence="1" id="KW-0472">Membrane</keyword>
<dbReference type="KEGG" id="caul:KCG34_03380"/>
<keyword evidence="1" id="KW-0812">Transmembrane</keyword>
<dbReference type="AlphaFoldDB" id="A0A975G1M4"/>
<dbReference type="PANTHER" id="PTHR33973:SF4">
    <property type="entry name" value="OS07G0153300 PROTEIN"/>
    <property type="match status" value="1"/>
</dbReference>
<dbReference type="PANTHER" id="PTHR33973">
    <property type="entry name" value="OS07G0153300 PROTEIN"/>
    <property type="match status" value="1"/>
</dbReference>
<dbReference type="Pfam" id="PF07103">
    <property type="entry name" value="DUF1365"/>
    <property type="match status" value="1"/>
</dbReference>
<name>A0A975G1M4_9CAUL</name>
<accession>A0A975G1M4</accession>
<dbReference type="Proteomes" id="UP000676409">
    <property type="component" value="Chromosome"/>
</dbReference>
<evidence type="ECO:0000313" key="3">
    <source>
        <dbReference type="Proteomes" id="UP000676409"/>
    </source>
</evidence>
<evidence type="ECO:0000313" key="2">
    <source>
        <dbReference type="EMBL" id="QUD88944.1"/>
    </source>
</evidence>